<dbReference type="OrthoDB" id="9790530at2"/>
<dbReference type="PANTHER" id="PTHR38462">
    <property type="entry name" value="EXONUCLEASE-LIKE PROTEIN"/>
    <property type="match status" value="1"/>
</dbReference>
<gene>
    <name evidence="2" type="ORF">CLG94_02045</name>
</gene>
<keyword evidence="3" id="KW-1185">Reference proteome</keyword>
<comment type="caution">
    <text evidence="2">The sequence shown here is derived from an EMBL/GenBank/DDBJ whole genome shotgun (WGS) entry which is preliminary data.</text>
</comment>
<organism evidence="2 3">
    <name type="scientific">Candidatus Methylomirabilis limnetica</name>
    <dbReference type="NCBI Taxonomy" id="2033718"/>
    <lineage>
        <taxon>Bacteria</taxon>
        <taxon>Candidatus Methylomirabilota</taxon>
        <taxon>Candidatus Methylomirabilia</taxon>
        <taxon>Candidatus Methylomirabilales</taxon>
        <taxon>Candidatus Methylomirabilaceae</taxon>
        <taxon>Candidatus Methylomirabilis</taxon>
    </lineage>
</organism>
<reference evidence="3" key="2">
    <citation type="journal article" date="2018" name="Environ. Microbiol.">
        <title>Bloom of a denitrifying methanotroph, 'Candidatus Methylomirabilis limnetica', in a deep stratified lake.</title>
        <authorList>
            <person name="Graf J.S."/>
            <person name="Mayr M.J."/>
            <person name="Marchant H.K."/>
            <person name="Tienken D."/>
            <person name="Hach P.F."/>
            <person name="Brand A."/>
            <person name="Schubert C.J."/>
            <person name="Kuypers M.M."/>
            <person name="Milucka J."/>
        </authorList>
    </citation>
    <scope>NUCLEOTIDE SEQUENCE [LARGE SCALE GENOMIC DNA]</scope>
    <source>
        <strain evidence="3">Zug</strain>
    </source>
</reference>
<protein>
    <submittedName>
        <fullName evidence="2">Exonuclease</fullName>
    </submittedName>
</protein>
<keyword evidence="2" id="KW-0540">Nuclease</keyword>
<dbReference type="AlphaFoldDB" id="A0A2T4U0J0"/>
<dbReference type="EMBL" id="NVQC01000010">
    <property type="protein sequence ID" value="PTL36880.1"/>
    <property type="molecule type" value="Genomic_DNA"/>
</dbReference>
<keyword evidence="2" id="KW-0378">Hydrolase</keyword>
<dbReference type="RefSeq" id="WP_107561239.1">
    <property type="nucleotide sequence ID" value="NZ_NVQC01000010.1"/>
</dbReference>
<proteinExistence type="predicted"/>
<evidence type="ECO:0000259" key="1">
    <source>
        <dbReference type="Pfam" id="PF13482"/>
    </source>
</evidence>
<dbReference type="PANTHER" id="PTHR38462:SF1">
    <property type="entry name" value="YPRB RIBONUCLEASE H-LIKE DOMAIN-CONTAINING PROTEIN"/>
    <property type="match status" value="1"/>
</dbReference>
<sequence length="162" mass="18366">MKAYLDIETSFDGAITVVGLYAADRGLIQLVGTKISDVTVWQALEGVDTVCTYNGSRFDLPVIRRRLGLDLRATLQSHDLMYTCWRHRLFGGLKRVEEQLSIPRRSKGVDGIEAMRLWSRYEDGGDEEALQVLLTYNGEDVLNLPVLEARLVELESTYARRD</sequence>
<dbReference type="Pfam" id="PF13482">
    <property type="entry name" value="RNase_H_2"/>
    <property type="match status" value="1"/>
</dbReference>
<dbReference type="SUPFAM" id="SSF53098">
    <property type="entry name" value="Ribonuclease H-like"/>
    <property type="match status" value="1"/>
</dbReference>
<accession>A0A2T4U0J0</accession>
<feature type="domain" description="YprB ribonuclease H-like" evidence="1">
    <location>
        <begin position="3"/>
        <end position="151"/>
    </location>
</feature>
<name>A0A2T4U0J0_9BACT</name>
<dbReference type="InterPro" id="IPR038720">
    <property type="entry name" value="YprB_RNase_H-like_dom"/>
</dbReference>
<evidence type="ECO:0000313" key="3">
    <source>
        <dbReference type="Proteomes" id="UP000241436"/>
    </source>
</evidence>
<keyword evidence="2" id="KW-0269">Exonuclease</keyword>
<dbReference type="InterPro" id="IPR012337">
    <property type="entry name" value="RNaseH-like_sf"/>
</dbReference>
<reference evidence="2 3" key="1">
    <citation type="submission" date="2017-09" db="EMBL/GenBank/DDBJ databases">
        <title>Bloom of a denitrifying methanotroph, Candidatus Methylomirabilis limnetica, in a deep stratified lake.</title>
        <authorList>
            <person name="Graf J.S."/>
            <person name="Marchant H.K."/>
            <person name="Tienken D."/>
            <person name="Hach P.F."/>
            <person name="Brand A."/>
            <person name="Schubert C.J."/>
            <person name="Kuypers M.M."/>
            <person name="Milucka J."/>
        </authorList>
    </citation>
    <scope>NUCLEOTIDE SEQUENCE [LARGE SCALE GENOMIC DNA]</scope>
    <source>
        <strain evidence="2 3">Zug</strain>
    </source>
</reference>
<evidence type="ECO:0000313" key="2">
    <source>
        <dbReference type="EMBL" id="PTL36880.1"/>
    </source>
</evidence>
<dbReference type="GO" id="GO:0004527">
    <property type="term" value="F:exonuclease activity"/>
    <property type="evidence" value="ECO:0007669"/>
    <property type="project" value="UniProtKB-KW"/>
</dbReference>
<dbReference type="Proteomes" id="UP000241436">
    <property type="component" value="Unassembled WGS sequence"/>
</dbReference>